<protein>
    <recommendedName>
        <fullName evidence="2">histidine kinase</fullName>
        <ecNumber evidence="2">2.7.13.3</ecNumber>
    </recommendedName>
</protein>
<dbReference type="InterPro" id="IPR004358">
    <property type="entry name" value="Sig_transdc_His_kin-like_C"/>
</dbReference>
<feature type="domain" description="Histidine kinase/HSP90-like ATPase" evidence="4">
    <location>
        <begin position="5"/>
        <end position="42"/>
    </location>
</feature>
<dbReference type="Gene3D" id="3.30.565.10">
    <property type="entry name" value="Histidine kinase-like ATPase, C-terminal domain"/>
    <property type="match status" value="1"/>
</dbReference>
<keyword evidence="6" id="KW-1185">Reference proteome</keyword>
<dbReference type="GO" id="GO:0000160">
    <property type="term" value="P:phosphorelay signal transduction system"/>
    <property type="evidence" value="ECO:0007669"/>
    <property type="project" value="UniProtKB-KW"/>
</dbReference>
<keyword evidence="5" id="KW-0808">Transferase</keyword>
<dbReference type="EC" id="2.7.13.3" evidence="2"/>
<reference evidence="5 6" key="1">
    <citation type="submission" date="2018-07" db="EMBL/GenBank/DDBJ databases">
        <title>High-quality-draft genome sequence of Gaiella occulta.</title>
        <authorList>
            <person name="Severino R."/>
            <person name="Froufe H.J.C."/>
            <person name="Rainey F.A."/>
            <person name="Barroso C."/>
            <person name="Albuquerque L."/>
            <person name="Lobo-Da-Cunha A."/>
            <person name="Da Costa M.S."/>
            <person name="Egas C."/>
        </authorList>
    </citation>
    <scope>NUCLEOTIDE SEQUENCE [LARGE SCALE GENOMIC DNA]</scope>
    <source>
        <strain evidence="5 6">F2-233</strain>
    </source>
</reference>
<dbReference type="EMBL" id="QQZY01000009">
    <property type="protein sequence ID" value="RDI73505.1"/>
    <property type="molecule type" value="Genomic_DNA"/>
</dbReference>
<sequence length="43" mass="4307">MACPGTVVGLAGVEKGIERMGGVVGVESAPGQGSTFWFEQPVA</sequence>
<keyword evidence="5" id="KW-0418">Kinase</keyword>
<dbReference type="InterPro" id="IPR036890">
    <property type="entry name" value="HATPase_C_sf"/>
</dbReference>
<dbReference type="Pfam" id="PF02518">
    <property type="entry name" value="HATPase_c"/>
    <property type="match status" value="1"/>
</dbReference>
<dbReference type="InterPro" id="IPR003594">
    <property type="entry name" value="HATPase_dom"/>
</dbReference>
<comment type="catalytic activity">
    <reaction evidence="1">
        <text>ATP + protein L-histidine = ADP + protein N-phospho-L-histidine.</text>
        <dbReference type="EC" id="2.7.13.3"/>
    </reaction>
</comment>
<organism evidence="5 6">
    <name type="scientific">Gaiella occulta</name>
    <dbReference type="NCBI Taxonomy" id="1002870"/>
    <lineage>
        <taxon>Bacteria</taxon>
        <taxon>Bacillati</taxon>
        <taxon>Actinomycetota</taxon>
        <taxon>Thermoleophilia</taxon>
        <taxon>Gaiellales</taxon>
        <taxon>Gaiellaceae</taxon>
        <taxon>Gaiella</taxon>
    </lineage>
</organism>
<dbReference type="SUPFAM" id="SSF55874">
    <property type="entry name" value="ATPase domain of HSP90 chaperone/DNA topoisomerase II/histidine kinase"/>
    <property type="match status" value="1"/>
</dbReference>
<keyword evidence="3" id="KW-0902">Two-component regulatory system</keyword>
<evidence type="ECO:0000256" key="1">
    <source>
        <dbReference type="ARBA" id="ARBA00000085"/>
    </source>
</evidence>
<evidence type="ECO:0000313" key="6">
    <source>
        <dbReference type="Proteomes" id="UP000254134"/>
    </source>
</evidence>
<dbReference type="PRINTS" id="PR00344">
    <property type="entry name" value="BCTRLSENSOR"/>
</dbReference>
<name>A0A7M2YU03_9ACTN</name>
<accession>A0A7M2YU03</accession>
<reference evidence="6" key="2">
    <citation type="journal article" date="2019" name="MicrobiologyOpen">
        <title>High-quality draft genome sequence of Gaiella occulta isolated from a 150 meter deep mineral water borehole and comparison with the genome sequences of other deep-branching lineages of the phylum Actinobacteria.</title>
        <authorList>
            <person name="Severino R."/>
            <person name="Froufe H.J.C."/>
            <person name="Barroso C."/>
            <person name="Albuquerque L."/>
            <person name="Lobo-da-Cunha A."/>
            <person name="da Costa M.S."/>
            <person name="Egas C."/>
        </authorList>
    </citation>
    <scope>NUCLEOTIDE SEQUENCE [LARGE SCALE GENOMIC DNA]</scope>
    <source>
        <strain evidence="6">F2-233</strain>
    </source>
</reference>
<evidence type="ECO:0000313" key="5">
    <source>
        <dbReference type="EMBL" id="RDI73505.1"/>
    </source>
</evidence>
<proteinExistence type="predicted"/>
<gene>
    <name evidence="5" type="ORF">Gocc_2861</name>
</gene>
<dbReference type="Proteomes" id="UP000254134">
    <property type="component" value="Unassembled WGS sequence"/>
</dbReference>
<evidence type="ECO:0000256" key="2">
    <source>
        <dbReference type="ARBA" id="ARBA00012438"/>
    </source>
</evidence>
<dbReference type="OrthoDB" id="9757990at2"/>
<dbReference type="AlphaFoldDB" id="A0A7M2YU03"/>
<evidence type="ECO:0000259" key="4">
    <source>
        <dbReference type="Pfam" id="PF02518"/>
    </source>
</evidence>
<evidence type="ECO:0000256" key="3">
    <source>
        <dbReference type="ARBA" id="ARBA00023012"/>
    </source>
</evidence>
<comment type="caution">
    <text evidence="5">The sequence shown here is derived from an EMBL/GenBank/DDBJ whole genome shotgun (WGS) entry which is preliminary data.</text>
</comment>
<dbReference type="GO" id="GO:0004673">
    <property type="term" value="F:protein histidine kinase activity"/>
    <property type="evidence" value="ECO:0007669"/>
    <property type="project" value="UniProtKB-EC"/>
</dbReference>